<feature type="transmembrane region" description="Helical" evidence="1">
    <location>
        <begin position="14"/>
        <end position="36"/>
    </location>
</feature>
<evidence type="ECO:0000313" key="3">
    <source>
        <dbReference type="WBParaSite" id="jg1444"/>
    </source>
</evidence>
<dbReference type="AlphaFoldDB" id="A0A915D141"/>
<dbReference type="Proteomes" id="UP000887574">
    <property type="component" value="Unplaced"/>
</dbReference>
<accession>A0A915D141</accession>
<keyword evidence="1" id="KW-1133">Transmembrane helix</keyword>
<keyword evidence="1" id="KW-0812">Transmembrane</keyword>
<organism evidence="2 3">
    <name type="scientific">Ditylenchus dipsaci</name>
    <dbReference type="NCBI Taxonomy" id="166011"/>
    <lineage>
        <taxon>Eukaryota</taxon>
        <taxon>Metazoa</taxon>
        <taxon>Ecdysozoa</taxon>
        <taxon>Nematoda</taxon>
        <taxon>Chromadorea</taxon>
        <taxon>Rhabditida</taxon>
        <taxon>Tylenchina</taxon>
        <taxon>Tylenchomorpha</taxon>
        <taxon>Sphaerularioidea</taxon>
        <taxon>Anguinidae</taxon>
        <taxon>Anguininae</taxon>
        <taxon>Ditylenchus</taxon>
    </lineage>
</organism>
<dbReference type="WBParaSite" id="jg1444">
    <property type="protein sequence ID" value="jg1444"/>
    <property type="gene ID" value="jg1444"/>
</dbReference>
<feature type="transmembrane region" description="Helical" evidence="1">
    <location>
        <begin position="57"/>
        <end position="80"/>
    </location>
</feature>
<reference evidence="3" key="1">
    <citation type="submission" date="2022-11" db="UniProtKB">
        <authorList>
            <consortium name="WormBaseParasite"/>
        </authorList>
    </citation>
    <scope>IDENTIFICATION</scope>
</reference>
<proteinExistence type="predicted"/>
<keyword evidence="2" id="KW-1185">Reference proteome</keyword>
<evidence type="ECO:0000256" key="1">
    <source>
        <dbReference type="SAM" id="Phobius"/>
    </source>
</evidence>
<name>A0A915D141_9BILA</name>
<keyword evidence="1" id="KW-0472">Membrane</keyword>
<evidence type="ECO:0000313" key="2">
    <source>
        <dbReference type="Proteomes" id="UP000887574"/>
    </source>
</evidence>
<protein>
    <submittedName>
        <fullName evidence="3">Uncharacterized protein</fullName>
    </submittedName>
</protein>
<feature type="transmembrane region" description="Helical" evidence="1">
    <location>
        <begin position="86"/>
        <end position="106"/>
    </location>
</feature>
<sequence>MAPLNLNYLPYLNLFWAVLSIIFQFIAISAMSYLLYCAWSKGPQLRSSSLSSSMKIYLTYHIICCTLCLPFHVPVFMRLIPATSSIIIDAYLAYYINIPVGLYYYLNPVPLFFLTLDRCFVLIAPFLLQQTCPEVLPLYCYFFHCCYGGRQSHGSSAYTTD</sequence>